<reference evidence="5" key="1">
    <citation type="submission" date="2021-02" db="EMBL/GenBank/DDBJ databases">
        <title>Taxonomy, biology and ecology of Rhodococcus bacteria occurring in California pistachio and other woody hosts as revealed by genome sequence analyses.</title>
        <authorList>
            <person name="Riely B."/>
            <person name="Gai Y."/>
        </authorList>
    </citation>
    <scope>NUCLEOTIDE SEQUENCE</scope>
    <source>
        <strain evidence="5">BP-295</strain>
    </source>
</reference>
<organism evidence="5 6">
    <name type="scientific">Gordonia rubripertincta</name>
    <name type="common">Rhodococcus corallinus</name>
    <dbReference type="NCBI Taxonomy" id="36822"/>
    <lineage>
        <taxon>Bacteria</taxon>
        <taxon>Bacillati</taxon>
        <taxon>Actinomycetota</taxon>
        <taxon>Actinomycetes</taxon>
        <taxon>Mycobacteriales</taxon>
        <taxon>Gordoniaceae</taxon>
        <taxon>Gordonia</taxon>
    </lineage>
</organism>
<dbReference type="InterPro" id="IPR028082">
    <property type="entry name" value="Peripla_BP_I"/>
</dbReference>
<feature type="chain" id="PRO_5043991662" evidence="3">
    <location>
        <begin position="30"/>
        <end position="422"/>
    </location>
</feature>
<evidence type="ECO:0000313" key="5">
    <source>
        <dbReference type="EMBL" id="MBM7276551.1"/>
    </source>
</evidence>
<dbReference type="SUPFAM" id="SSF53822">
    <property type="entry name" value="Periplasmic binding protein-like I"/>
    <property type="match status" value="1"/>
</dbReference>
<evidence type="ECO:0000256" key="3">
    <source>
        <dbReference type="SAM" id="SignalP"/>
    </source>
</evidence>
<dbReference type="Pfam" id="PF13458">
    <property type="entry name" value="Peripla_BP_6"/>
    <property type="match status" value="1"/>
</dbReference>
<dbReference type="RefSeq" id="WP_204717255.1">
    <property type="nucleotide sequence ID" value="NZ_JAFFGU010000001.1"/>
</dbReference>
<dbReference type="Proteomes" id="UP001195196">
    <property type="component" value="Unassembled WGS sequence"/>
</dbReference>
<feature type="domain" description="Leucine-binding protein" evidence="4">
    <location>
        <begin position="52"/>
        <end position="374"/>
    </location>
</feature>
<keyword evidence="2 3" id="KW-0732">Signal</keyword>
<comment type="similarity">
    <text evidence="1">Belongs to the leucine-binding protein family.</text>
</comment>
<evidence type="ECO:0000259" key="4">
    <source>
        <dbReference type="Pfam" id="PF13458"/>
    </source>
</evidence>
<proteinExistence type="inferred from homology"/>
<comment type="caution">
    <text evidence="5">The sequence shown here is derived from an EMBL/GenBank/DDBJ whole genome shotgun (WGS) entry which is preliminary data.</text>
</comment>
<feature type="signal peptide" evidence="3">
    <location>
        <begin position="1"/>
        <end position="29"/>
    </location>
</feature>
<evidence type="ECO:0000256" key="1">
    <source>
        <dbReference type="ARBA" id="ARBA00010062"/>
    </source>
</evidence>
<evidence type="ECO:0000256" key="2">
    <source>
        <dbReference type="ARBA" id="ARBA00022729"/>
    </source>
</evidence>
<dbReference type="AlphaFoldDB" id="A0AAW4G047"/>
<protein>
    <submittedName>
        <fullName evidence="5">ABC transporter substrate-binding protein</fullName>
    </submittedName>
</protein>
<dbReference type="PANTHER" id="PTHR30483">
    <property type="entry name" value="LEUCINE-SPECIFIC-BINDING PROTEIN"/>
    <property type="match status" value="1"/>
</dbReference>
<evidence type="ECO:0000313" key="6">
    <source>
        <dbReference type="Proteomes" id="UP001195196"/>
    </source>
</evidence>
<sequence>MRLSNSRGAGRLAAVAVAAACIFSVVSCSSDDGGSDGSAADSSGTKASGEAIKVGLFNPSKGPATQPGVTTGKQAALDYINNQIGGINGRPIEIVDCGIDQTAPESTVSCANQFVEAGVVAAIDGFNAESAAAVPILTAAKIPLVGQIPFSTITGASADNRVYFGPPPAAFLVGFMQQLKADGKTSLTLANADLPQAHQVFDGLMKPLGAQLGIEVKSVYYPPAGPNFTQLASQLAEGNPSAAGLMTAPNDNVCTKLAQSLRSVKFEGTIFMAACTDFIDTLGQQAVGAQTYSPFWQPPALDSTPAEVKGNLETAQKFIDDQSGTAGFYAYGTFSILADFATTVGNAELSDYTGPSILGALKAVKDYQSFIGPKLNCGKPTSPNCTTEMLLFNVVADKKTEPATGGFITPLPAALALIPGAA</sequence>
<accession>A0AAW4G047</accession>
<dbReference type="InterPro" id="IPR051010">
    <property type="entry name" value="BCAA_transport"/>
</dbReference>
<name>A0AAW4G047_GORRU</name>
<dbReference type="EMBL" id="JAFFGU010000001">
    <property type="protein sequence ID" value="MBM7276551.1"/>
    <property type="molecule type" value="Genomic_DNA"/>
</dbReference>
<dbReference type="PANTHER" id="PTHR30483:SF6">
    <property type="entry name" value="PERIPLASMIC BINDING PROTEIN OF ABC TRANSPORTER FOR NATURAL AMINO ACIDS"/>
    <property type="match status" value="1"/>
</dbReference>
<dbReference type="Gene3D" id="3.40.50.2300">
    <property type="match status" value="2"/>
</dbReference>
<dbReference type="InterPro" id="IPR028081">
    <property type="entry name" value="Leu-bd"/>
</dbReference>
<gene>
    <name evidence="5" type="ORF">JTZ10_02145</name>
</gene>
<dbReference type="PROSITE" id="PS51257">
    <property type="entry name" value="PROKAR_LIPOPROTEIN"/>
    <property type="match status" value="1"/>
</dbReference>